<dbReference type="EMBL" id="LBSM01000003">
    <property type="protein sequence ID" value="KKQ18596.1"/>
    <property type="molecule type" value="Genomic_DNA"/>
</dbReference>
<dbReference type="SUPFAM" id="SSF102114">
    <property type="entry name" value="Radical SAM enzymes"/>
    <property type="match status" value="1"/>
</dbReference>
<organism evidence="6 7">
    <name type="scientific">Berkelbacteria bacterium GW2011_GWA1_36_9</name>
    <dbReference type="NCBI Taxonomy" id="1618331"/>
    <lineage>
        <taxon>Bacteria</taxon>
        <taxon>Candidatus Berkelbacteria</taxon>
    </lineage>
</organism>
<dbReference type="AlphaFoldDB" id="A0A0G0IRH6"/>
<proteinExistence type="predicted"/>
<dbReference type="InterPro" id="IPR006638">
    <property type="entry name" value="Elp3/MiaA/NifB-like_rSAM"/>
</dbReference>
<keyword evidence="2" id="KW-0479">Metal-binding</keyword>
<dbReference type="InterPro" id="IPR050377">
    <property type="entry name" value="Radical_SAM_PqqE_MftC-like"/>
</dbReference>
<dbReference type="InterPro" id="IPR007197">
    <property type="entry name" value="rSAM"/>
</dbReference>
<dbReference type="InterPro" id="IPR058240">
    <property type="entry name" value="rSAM_sf"/>
</dbReference>
<evidence type="ECO:0000256" key="1">
    <source>
        <dbReference type="ARBA" id="ARBA00022691"/>
    </source>
</evidence>
<reference evidence="6 7" key="1">
    <citation type="journal article" date="2015" name="Nature">
        <title>rRNA introns, odd ribosomes, and small enigmatic genomes across a large radiation of phyla.</title>
        <authorList>
            <person name="Brown C.T."/>
            <person name="Hug L.A."/>
            <person name="Thomas B.C."/>
            <person name="Sharon I."/>
            <person name="Castelle C.J."/>
            <person name="Singh A."/>
            <person name="Wilkins M.J."/>
            <person name="Williams K.H."/>
            <person name="Banfield J.F."/>
        </authorList>
    </citation>
    <scope>NUCLEOTIDE SEQUENCE [LARGE SCALE GENOMIC DNA]</scope>
</reference>
<dbReference type="SFLD" id="SFLDS00029">
    <property type="entry name" value="Radical_SAM"/>
    <property type="match status" value="1"/>
</dbReference>
<feature type="domain" description="Radical SAM core" evidence="5">
    <location>
        <begin position="4"/>
        <end position="213"/>
    </location>
</feature>
<dbReference type="CDD" id="cd01335">
    <property type="entry name" value="Radical_SAM"/>
    <property type="match status" value="1"/>
</dbReference>
<evidence type="ECO:0000259" key="5">
    <source>
        <dbReference type="PROSITE" id="PS51918"/>
    </source>
</evidence>
<name>A0A0G0IRH6_9BACT</name>
<dbReference type="PROSITE" id="PS51918">
    <property type="entry name" value="RADICAL_SAM"/>
    <property type="match status" value="1"/>
</dbReference>
<dbReference type="SFLD" id="SFLDG01386">
    <property type="entry name" value="main_SPASM_domain-containing"/>
    <property type="match status" value="1"/>
</dbReference>
<evidence type="ECO:0000256" key="3">
    <source>
        <dbReference type="ARBA" id="ARBA00023004"/>
    </source>
</evidence>
<gene>
    <name evidence="6" type="ORF">US31_C0003G0025</name>
</gene>
<dbReference type="Proteomes" id="UP000034508">
    <property type="component" value="Unassembled WGS sequence"/>
</dbReference>
<dbReference type="SMART" id="SM00729">
    <property type="entry name" value="Elp3"/>
    <property type="match status" value="1"/>
</dbReference>
<dbReference type="GO" id="GO:0046872">
    <property type="term" value="F:metal ion binding"/>
    <property type="evidence" value="ECO:0007669"/>
    <property type="project" value="UniProtKB-KW"/>
</dbReference>
<sequence>MNIKTGDKKVILELLSSCNLNCSHCFYRVSNKFDYSDFLLKEEIFVLIRKMVKNKINKLVLTGGEPTLHPDFIEISKYAMLKIAKISICTNGVISDSELENEIIKLNFSTYTVSIDSHIESVHDKFRGRKGAFLKTVAFIKKLNLNDKNVSIHITIHPDNINHIEETINFCKGFSKEIVVSSIYHNKLSEHNKLKGYNQELINFKKKYLNSSDVILVGFTPFCENKNCLDQKNIFMINRKGELVSCYWKKGGGTFIKKY</sequence>
<accession>A0A0G0IRH6</accession>
<dbReference type="InterPro" id="IPR013785">
    <property type="entry name" value="Aldolase_TIM"/>
</dbReference>
<dbReference type="GO" id="GO:0051536">
    <property type="term" value="F:iron-sulfur cluster binding"/>
    <property type="evidence" value="ECO:0007669"/>
    <property type="project" value="UniProtKB-KW"/>
</dbReference>
<dbReference type="Pfam" id="PF04055">
    <property type="entry name" value="Radical_SAM"/>
    <property type="match status" value="1"/>
</dbReference>
<keyword evidence="3" id="KW-0408">Iron</keyword>
<comment type="caution">
    <text evidence="6">The sequence shown here is derived from an EMBL/GenBank/DDBJ whole genome shotgun (WGS) entry which is preliminary data.</text>
</comment>
<evidence type="ECO:0000313" key="7">
    <source>
        <dbReference type="Proteomes" id="UP000034508"/>
    </source>
</evidence>
<evidence type="ECO:0000256" key="4">
    <source>
        <dbReference type="ARBA" id="ARBA00023014"/>
    </source>
</evidence>
<dbReference type="GO" id="GO:0003824">
    <property type="term" value="F:catalytic activity"/>
    <property type="evidence" value="ECO:0007669"/>
    <property type="project" value="InterPro"/>
</dbReference>
<keyword evidence="1" id="KW-0949">S-adenosyl-L-methionine</keyword>
<dbReference type="PANTHER" id="PTHR11228">
    <property type="entry name" value="RADICAL SAM DOMAIN PROTEIN"/>
    <property type="match status" value="1"/>
</dbReference>
<dbReference type="Gene3D" id="3.20.20.70">
    <property type="entry name" value="Aldolase class I"/>
    <property type="match status" value="1"/>
</dbReference>
<dbReference type="SFLD" id="SFLDG01067">
    <property type="entry name" value="SPASM/twitch_domain_containing"/>
    <property type="match status" value="1"/>
</dbReference>
<evidence type="ECO:0000256" key="2">
    <source>
        <dbReference type="ARBA" id="ARBA00022723"/>
    </source>
</evidence>
<protein>
    <submittedName>
        <fullName evidence="6">Radical SAM domain protein</fullName>
    </submittedName>
</protein>
<keyword evidence="4" id="KW-0411">Iron-sulfur</keyword>
<dbReference type="PANTHER" id="PTHR11228:SF7">
    <property type="entry name" value="PQQA PEPTIDE CYCLASE"/>
    <property type="match status" value="1"/>
</dbReference>
<evidence type="ECO:0000313" key="6">
    <source>
        <dbReference type="EMBL" id="KKQ18596.1"/>
    </source>
</evidence>